<keyword evidence="5" id="KW-0547">Nucleotide-binding</keyword>
<keyword evidence="10" id="KW-1185">Reference proteome</keyword>
<dbReference type="GO" id="GO:0046872">
    <property type="term" value="F:metal ion binding"/>
    <property type="evidence" value="ECO:0007669"/>
    <property type="project" value="UniProtKB-KW"/>
</dbReference>
<feature type="domain" description="Polymerase beta nucleotidyltransferase" evidence="8">
    <location>
        <begin position="17"/>
        <end position="84"/>
    </location>
</feature>
<evidence type="ECO:0000256" key="5">
    <source>
        <dbReference type="ARBA" id="ARBA00022741"/>
    </source>
</evidence>
<evidence type="ECO:0000313" key="10">
    <source>
        <dbReference type="Proteomes" id="UP000192333"/>
    </source>
</evidence>
<dbReference type="PANTHER" id="PTHR33571">
    <property type="entry name" value="SSL8005 PROTEIN"/>
    <property type="match status" value="1"/>
</dbReference>
<evidence type="ECO:0000259" key="8">
    <source>
        <dbReference type="Pfam" id="PF18765"/>
    </source>
</evidence>
<evidence type="ECO:0000256" key="3">
    <source>
        <dbReference type="ARBA" id="ARBA00022695"/>
    </source>
</evidence>
<sequence>MKTLKEIKSILEREKKTLFQKYPIQSLGIFSLYARDEQTALSDVDLLVEFHDQIGSGFIDLADELEDLLEVKVDLVSRNGIKEKYFLAIKDDLAYV</sequence>
<dbReference type="EMBL" id="LT838813">
    <property type="protein sequence ID" value="SMD42157.1"/>
    <property type="molecule type" value="Genomic_DNA"/>
</dbReference>
<keyword evidence="2" id="KW-0808">Transferase</keyword>
<evidence type="ECO:0000256" key="6">
    <source>
        <dbReference type="ARBA" id="ARBA00022840"/>
    </source>
</evidence>
<evidence type="ECO:0000313" key="9">
    <source>
        <dbReference type="EMBL" id="SMD42157.1"/>
    </source>
</evidence>
<dbReference type="STRING" id="758820.SAMN00777080_0694"/>
<organism evidence="9 10">
    <name type="scientific">Aquiflexum balticum DSM 16537</name>
    <dbReference type="NCBI Taxonomy" id="758820"/>
    <lineage>
        <taxon>Bacteria</taxon>
        <taxon>Pseudomonadati</taxon>
        <taxon>Bacteroidota</taxon>
        <taxon>Cytophagia</taxon>
        <taxon>Cytophagales</taxon>
        <taxon>Cyclobacteriaceae</taxon>
        <taxon>Aquiflexum</taxon>
    </lineage>
</organism>
<dbReference type="InterPro" id="IPR052038">
    <property type="entry name" value="Type-VII_TA_antitoxin"/>
</dbReference>
<dbReference type="GO" id="GO:0016779">
    <property type="term" value="F:nucleotidyltransferase activity"/>
    <property type="evidence" value="ECO:0007669"/>
    <property type="project" value="UniProtKB-KW"/>
</dbReference>
<evidence type="ECO:0000256" key="1">
    <source>
        <dbReference type="ARBA" id="ARBA00001946"/>
    </source>
</evidence>
<dbReference type="CDD" id="cd05403">
    <property type="entry name" value="NT_KNTase_like"/>
    <property type="match status" value="1"/>
</dbReference>
<dbReference type="OrthoDB" id="9809668at2"/>
<accession>A0A1W2GZN1</accession>
<dbReference type="AlphaFoldDB" id="A0A1W2GZN1"/>
<evidence type="ECO:0000256" key="4">
    <source>
        <dbReference type="ARBA" id="ARBA00022723"/>
    </source>
</evidence>
<keyword evidence="7" id="KW-0460">Magnesium</keyword>
<keyword evidence="4" id="KW-0479">Metal-binding</keyword>
<dbReference type="Pfam" id="PF18765">
    <property type="entry name" value="Polbeta"/>
    <property type="match status" value="1"/>
</dbReference>
<dbReference type="RefSeq" id="WP_084118991.1">
    <property type="nucleotide sequence ID" value="NZ_LT838813.1"/>
</dbReference>
<keyword evidence="3" id="KW-0548">Nucleotidyltransferase</keyword>
<keyword evidence="6" id="KW-0067">ATP-binding</keyword>
<protein>
    <recommendedName>
        <fullName evidence="8">Polymerase beta nucleotidyltransferase domain-containing protein</fullName>
    </recommendedName>
</protein>
<dbReference type="PANTHER" id="PTHR33571:SF14">
    <property type="entry name" value="PROTEIN ADENYLYLTRANSFERASE MJ0435-RELATED"/>
    <property type="match status" value="1"/>
</dbReference>
<dbReference type="Proteomes" id="UP000192333">
    <property type="component" value="Chromosome I"/>
</dbReference>
<evidence type="ECO:0000256" key="7">
    <source>
        <dbReference type="ARBA" id="ARBA00022842"/>
    </source>
</evidence>
<dbReference type="GO" id="GO:0005524">
    <property type="term" value="F:ATP binding"/>
    <property type="evidence" value="ECO:0007669"/>
    <property type="project" value="UniProtKB-KW"/>
</dbReference>
<proteinExistence type="predicted"/>
<dbReference type="SUPFAM" id="SSF81301">
    <property type="entry name" value="Nucleotidyltransferase"/>
    <property type="match status" value="1"/>
</dbReference>
<comment type="cofactor">
    <cofactor evidence="1">
        <name>Mg(2+)</name>
        <dbReference type="ChEBI" id="CHEBI:18420"/>
    </cofactor>
</comment>
<gene>
    <name evidence="9" type="ORF">SAMN00777080_0694</name>
</gene>
<name>A0A1W2GZN1_9BACT</name>
<evidence type="ECO:0000256" key="2">
    <source>
        <dbReference type="ARBA" id="ARBA00022679"/>
    </source>
</evidence>
<reference evidence="10" key="1">
    <citation type="submission" date="2017-04" db="EMBL/GenBank/DDBJ databases">
        <authorList>
            <person name="Varghese N."/>
            <person name="Submissions S."/>
        </authorList>
    </citation>
    <scope>NUCLEOTIDE SEQUENCE [LARGE SCALE GENOMIC DNA]</scope>
    <source>
        <strain evidence="10">DSM 16537</strain>
    </source>
</reference>
<dbReference type="InterPro" id="IPR041633">
    <property type="entry name" value="Polbeta"/>
</dbReference>
<dbReference type="Gene3D" id="3.30.460.10">
    <property type="entry name" value="Beta Polymerase, domain 2"/>
    <property type="match status" value="1"/>
</dbReference>
<dbReference type="InterPro" id="IPR043519">
    <property type="entry name" value="NT_sf"/>
</dbReference>